<gene>
    <name evidence="1" type="ORF">B0T10DRAFT_579851</name>
</gene>
<accession>A0A9P8VY50</accession>
<organism evidence="1 2">
    <name type="scientific">Thelonectria olida</name>
    <dbReference type="NCBI Taxonomy" id="1576542"/>
    <lineage>
        <taxon>Eukaryota</taxon>
        <taxon>Fungi</taxon>
        <taxon>Dikarya</taxon>
        <taxon>Ascomycota</taxon>
        <taxon>Pezizomycotina</taxon>
        <taxon>Sordariomycetes</taxon>
        <taxon>Hypocreomycetidae</taxon>
        <taxon>Hypocreales</taxon>
        <taxon>Nectriaceae</taxon>
        <taxon>Thelonectria</taxon>
    </lineage>
</organism>
<proteinExistence type="predicted"/>
<protein>
    <submittedName>
        <fullName evidence="1">Uncharacterized protein</fullName>
    </submittedName>
</protein>
<dbReference type="Proteomes" id="UP000777438">
    <property type="component" value="Unassembled WGS sequence"/>
</dbReference>
<evidence type="ECO:0000313" key="1">
    <source>
        <dbReference type="EMBL" id="KAH6883817.1"/>
    </source>
</evidence>
<sequence>MVVVSSTRAQRSPEYYRAKRQKLIEQGTVKRRHAKTTKINMHGVKTKWTSRKARTRRIHLVWKLSTLELAVAVKDLLDGALMEDTLDDGYILKISIYIEHIPQSHDISPRTMIVKGTPDFDVILREEVEGKYIRKIQEKAKSREDMIVMGKLSLKLTCASSDPYSIGIG</sequence>
<evidence type="ECO:0000313" key="2">
    <source>
        <dbReference type="Proteomes" id="UP000777438"/>
    </source>
</evidence>
<reference evidence="1 2" key="1">
    <citation type="journal article" date="2021" name="Nat. Commun.">
        <title>Genetic determinants of endophytism in the Arabidopsis root mycobiome.</title>
        <authorList>
            <person name="Mesny F."/>
            <person name="Miyauchi S."/>
            <person name="Thiergart T."/>
            <person name="Pickel B."/>
            <person name="Atanasova L."/>
            <person name="Karlsson M."/>
            <person name="Huettel B."/>
            <person name="Barry K.W."/>
            <person name="Haridas S."/>
            <person name="Chen C."/>
            <person name="Bauer D."/>
            <person name="Andreopoulos W."/>
            <person name="Pangilinan J."/>
            <person name="LaButti K."/>
            <person name="Riley R."/>
            <person name="Lipzen A."/>
            <person name="Clum A."/>
            <person name="Drula E."/>
            <person name="Henrissat B."/>
            <person name="Kohler A."/>
            <person name="Grigoriev I.V."/>
            <person name="Martin F.M."/>
            <person name="Hacquard S."/>
        </authorList>
    </citation>
    <scope>NUCLEOTIDE SEQUENCE [LARGE SCALE GENOMIC DNA]</scope>
    <source>
        <strain evidence="1 2">MPI-CAGE-CH-0241</strain>
    </source>
</reference>
<dbReference type="EMBL" id="JAGPYM010000022">
    <property type="protein sequence ID" value="KAH6883817.1"/>
    <property type="molecule type" value="Genomic_DNA"/>
</dbReference>
<dbReference type="AlphaFoldDB" id="A0A9P8VY50"/>
<keyword evidence="2" id="KW-1185">Reference proteome</keyword>
<comment type="caution">
    <text evidence="1">The sequence shown here is derived from an EMBL/GenBank/DDBJ whole genome shotgun (WGS) entry which is preliminary data.</text>
</comment>
<dbReference type="OrthoDB" id="4494341at2759"/>
<name>A0A9P8VY50_9HYPO</name>